<dbReference type="PANTHER" id="PTHR11705:SF16">
    <property type="entry name" value="CARBOXYPEPTIDASE A5"/>
    <property type="match status" value="1"/>
</dbReference>
<dbReference type="PROSITE" id="PS00132">
    <property type="entry name" value="CARBOXYPEPT_ZN_1"/>
    <property type="match status" value="1"/>
</dbReference>
<dbReference type="InterPro" id="IPR003146">
    <property type="entry name" value="M14A_act_pep"/>
</dbReference>
<evidence type="ECO:0000256" key="1">
    <source>
        <dbReference type="ARBA" id="ARBA00001947"/>
    </source>
</evidence>
<evidence type="ECO:0000256" key="4">
    <source>
        <dbReference type="ARBA" id="ARBA00022525"/>
    </source>
</evidence>
<dbReference type="Proteomes" id="UP000824782">
    <property type="component" value="Unassembled WGS sequence"/>
</dbReference>
<evidence type="ECO:0000256" key="12">
    <source>
        <dbReference type="ARBA" id="ARBA00023157"/>
    </source>
</evidence>
<evidence type="ECO:0000256" key="10">
    <source>
        <dbReference type="ARBA" id="ARBA00022833"/>
    </source>
</evidence>
<keyword evidence="9" id="KW-0378">Hydrolase</keyword>
<dbReference type="GO" id="GO:0006508">
    <property type="term" value="P:proteolysis"/>
    <property type="evidence" value="ECO:0007669"/>
    <property type="project" value="UniProtKB-KW"/>
</dbReference>
<keyword evidence="17" id="KW-1185">Reference proteome</keyword>
<dbReference type="PROSITE" id="PS52035">
    <property type="entry name" value="PEPTIDASE_M14"/>
    <property type="match status" value="1"/>
</dbReference>
<comment type="similarity">
    <text evidence="3 13">Belongs to the peptidase M14 family.</text>
</comment>
<comment type="subcellular location">
    <subcellularLocation>
        <location evidence="2">Secreted</location>
    </subcellularLocation>
</comment>
<feature type="active site" description="Proton donor/acceptor" evidence="13">
    <location>
        <position position="379"/>
    </location>
</feature>
<comment type="caution">
    <text evidence="16">The sequence shown here is derived from an EMBL/GenBank/DDBJ whole genome shotgun (WGS) entry which is preliminary data.</text>
</comment>
<dbReference type="PROSITE" id="PS00133">
    <property type="entry name" value="CARBOXYPEPT_ZN_2"/>
    <property type="match status" value="1"/>
</dbReference>
<evidence type="ECO:0000256" key="5">
    <source>
        <dbReference type="ARBA" id="ARBA00022645"/>
    </source>
</evidence>
<dbReference type="Gene3D" id="3.40.630.10">
    <property type="entry name" value="Zn peptidases"/>
    <property type="match status" value="1"/>
</dbReference>
<feature type="signal peptide" evidence="14">
    <location>
        <begin position="1"/>
        <end position="16"/>
    </location>
</feature>
<keyword evidence="10" id="KW-0862">Zinc</keyword>
<feature type="chain" id="PRO_5043742416" description="Peptidase M14 domain-containing protein" evidence="14">
    <location>
        <begin position="17"/>
        <end position="418"/>
    </location>
</feature>
<keyword evidence="11" id="KW-0482">Metalloprotease</keyword>
<evidence type="ECO:0000256" key="3">
    <source>
        <dbReference type="ARBA" id="ARBA00005988"/>
    </source>
</evidence>
<comment type="cofactor">
    <cofactor evidence="1">
        <name>Zn(2+)</name>
        <dbReference type="ChEBI" id="CHEBI:29105"/>
    </cofactor>
</comment>
<dbReference type="Gene3D" id="3.30.70.340">
    <property type="entry name" value="Metallocarboxypeptidase-like"/>
    <property type="match status" value="1"/>
</dbReference>
<proteinExistence type="inferred from homology"/>
<dbReference type="AlphaFoldDB" id="A0AAV7BVP4"/>
<dbReference type="InterPro" id="IPR034248">
    <property type="entry name" value="CPA_M14_CPD"/>
</dbReference>
<accession>A0AAV7BVP4</accession>
<evidence type="ECO:0000256" key="13">
    <source>
        <dbReference type="PROSITE-ProRule" id="PRU01379"/>
    </source>
</evidence>
<dbReference type="PRINTS" id="PR00765">
    <property type="entry name" value="CRBOXYPTASEA"/>
</dbReference>
<dbReference type="SMART" id="SM00631">
    <property type="entry name" value="Zn_pept"/>
    <property type="match status" value="1"/>
</dbReference>
<dbReference type="GO" id="GO:0004181">
    <property type="term" value="F:metallocarboxypeptidase activity"/>
    <property type="evidence" value="ECO:0007669"/>
    <property type="project" value="InterPro"/>
</dbReference>
<dbReference type="GO" id="GO:0005615">
    <property type="term" value="C:extracellular space"/>
    <property type="evidence" value="ECO:0007669"/>
    <property type="project" value="TreeGrafter"/>
</dbReference>
<dbReference type="EMBL" id="WNYA01000004">
    <property type="protein sequence ID" value="KAG8576770.1"/>
    <property type="molecule type" value="Genomic_DNA"/>
</dbReference>
<organism evidence="16 17">
    <name type="scientific">Engystomops pustulosus</name>
    <name type="common">Tungara frog</name>
    <name type="synonym">Physalaemus pustulosus</name>
    <dbReference type="NCBI Taxonomy" id="76066"/>
    <lineage>
        <taxon>Eukaryota</taxon>
        <taxon>Metazoa</taxon>
        <taxon>Chordata</taxon>
        <taxon>Craniata</taxon>
        <taxon>Vertebrata</taxon>
        <taxon>Euteleostomi</taxon>
        <taxon>Amphibia</taxon>
        <taxon>Batrachia</taxon>
        <taxon>Anura</taxon>
        <taxon>Neobatrachia</taxon>
        <taxon>Hyloidea</taxon>
        <taxon>Leptodactylidae</taxon>
        <taxon>Leiuperinae</taxon>
        <taxon>Engystomops</taxon>
    </lineage>
</organism>
<sequence>MKILIAFSVFLAAVFSHKTFVGDQVLRAHPKDNAQLNILRELEAMNHLQVDYWRSPSKPNLPVDMRVPNAVLQQVKIFLESNSIDYTIMIEDVQELLDQEQEQIKSAKFHERSTNSFSYTTYHTIEEIYRWIDSLVMDYPKLVSKIDIGQSYEGRPIYALKFSTGGNKPAIWIDTGIHSREWITQATGIWTAKKIASSYGVDSSLTDILDNMDIFLEIVTNPDGYAYTHSTNRMWRKTRSINVGSSCVGVDPNRNWNAGFGGPGSSSNPCGETYHGAYPHSEPEVNSIVDFILAHGNVKAMLTIHSYSQMLLFPYGYTNELAPDHEELMELAKQTATALASLHGTKYTYGTTIATIYQADGTTTDWAYNNGIKYSYTFELRDTGKYVFILPAEQIIPTAEETWLALMTIMEHVKDHPY</sequence>
<dbReference type="InterPro" id="IPR057246">
    <property type="entry name" value="CARBOXYPEPT_ZN_1"/>
</dbReference>
<dbReference type="FunFam" id="3.40.630.10:FF:000132">
    <property type="entry name" value="Carboxypeptidase A1"/>
    <property type="match status" value="1"/>
</dbReference>
<keyword evidence="8 14" id="KW-0732">Signal</keyword>
<dbReference type="GO" id="GO:0008270">
    <property type="term" value="F:zinc ion binding"/>
    <property type="evidence" value="ECO:0007669"/>
    <property type="project" value="InterPro"/>
</dbReference>
<evidence type="ECO:0000256" key="11">
    <source>
        <dbReference type="ARBA" id="ARBA00023049"/>
    </source>
</evidence>
<feature type="domain" description="Peptidase M14" evidence="15">
    <location>
        <begin position="121"/>
        <end position="413"/>
    </location>
</feature>
<gene>
    <name evidence="16" type="ORF">GDO81_009964</name>
</gene>
<evidence type="ECO:0000256" key="2">
    <source>
        <dbReference type="ARBA" id="ARBA00004613"/>
    </source>
</evidence>
<evidence type="ECO:0000313" key="17">
    <source>
        <dbReference type="Proteomes" id="UP000824782"/>
    </source>
</evidence>
<dbReference type="InterPro" id="IPR036990">
    <property type="entry name" value="M14A-like_propep"/>
</dbReference>
<evidence type="ECO:0000256" key="7">
    <source>
        <dbReference type="ARBA" id="ARBA00022723"/>
    </source>
</evidence>
<evidence type="ECO:0000256" key="6">
    <source>
        <dbReference type="ARBA" id="ARBA00022670"/>
    </source>
</evidence>
<evidence type="ECO:0000256" key="9">
    <source>
        <dbReference type="ARBA" id="ARBA00022801"/>
    </source>
</evidence>
<dbReference type="InterPro" id="IPR000834">
    <property type="entry name" value="Peptidase_M14"/>
</dbReference>
<dbReference type="InterPro" id="IPR057247">
    <property type="entry name" value="CARBOXYPEPT_ZN_2"/>
</dbReference>
<keyword evidence="7" id="KW-0479">Metal-binding</keyword>
<dbReference type="Pfam" id="PF00246">
    <property type="entry name" value="Peptidase_M14"/>
    <property type="match status" value="1"/>
</dbReference>
<evidence type="ECO:0000259" key="15">
    <source>
        <dbReference type="PROSITE" id="PS52035"/>
    </source>
</evidence>
<dbReference type="FunFam" id="3.30.70.340:FF:000001">
    <property type="entry name" value="Carboxypeptidase A5"/>
    <property type="match status" value="1"/>
</dbReference>
<protein>
    <recommendedName>
        <fullName evidence="15">Peptidase M14 domain-containing protein</fullName>
    </recommendedName>
</protein>
<evidence type="ECO:0000313" key="16">
    <source>
        <dbReference type="EMBL" id="KAG8576770.1"/>
    </source>
</evidence>
<keyword evidence="4" id="KW-0964">Secreted</keyword>
<keyword evidence="6" id="KW-0645">Protease</keyword>
<dbReference type="SUPFAM" id="SSF53187">
    <property type="entry name" value="Zn-dependent exopeptidases"/>
    <property type="match status" value="1"/>
</dbReference>
<evidence type="ECO:0000256" key="8">
    <source>
        <dbReference type="ARBA" id="ARBA00022729"/>
    </source>
</evidence>
<dbReference type="CDD" id="cd03870">
    <property type="entry name" value="M14_CPA"/>
    <property type="match status" value="1"/>
</dbReference>
<evidence type="ECO:0000256" key="14">
    <source>
        <dbReference type="SAM" id="SignalP"/>
    </source>
</evidence>
<keyword evidence="12" id="KW-1015">Disulfide bond</keyword>
<dbReference type="PANTHER" id="PTHR11705">
    <property type="entry name" value="PROTEASE FAMILY M14 CARBOXYPEPTIDASE A,B"/>
    <property type="match status" value="1"/>
</dbReference>
<reference evidence="16" key="1">
    <citation type="thesis" date="2020" institute="ProQuest LLC" country="789 East Eisenhower Parkway, Ann Arbor, MI, USA">
        <title>Comparative Genomics and Chromosome Evolution.</title>
        <authorList>
            <person name="Mudd A.B."/>
        </authorList>
    </citation>
    <scope>NUCLEOTIDE SEQUENCE</scope>
    <source>
        <strain evidence="16">237g6f4</strain>
        <tissue evidence="16">Blood</tissue>
    </source>
</reference>
<keyword evidence="5" id="KW-0121">Carboxypeptidase</keyword>
<dbReference type="SUPFAM" id="SSF54897">
    <property type="entry name" value="Protease propeptides/inhibitors"/>
    <property type="match status" value="1"/>
</dbReference>
<dbReference type="Pfam" id="PF02244">
    <property type="entry name" value="Propep_M14"/>
    <property type="match status" value="1"/>
</dbReference>
<name>A0AAV7BVP4_ENGPU</name>